<dbReference type="InterPro" id="IPR007627">
    <property type="entry name" value="RNA_pol_sigma70_r2"/>
</dbReference>
<reference evidence="8" key="1">
    <citation type="submission" date="2023-07" db="EMBL/GenBank/DDBJ databases">
        <title>Gilvimarinus algae sp. nov., isolated from the surface of Kelp.</title>
        <authorList>
            <person name="Sun Y.Y."/>
            <person name="Gong Y."/>
            <person name="Du Z.J."/>
        </authorList>
    </citation>
    <scope>NUCLEOTIDE SEQUENCE</scope>
    <source>
        <strain evidence="8">SDUM040014</strain>
    </source>
</reference>
<evidence type="ECO:0000313" key="8">
    <source>
        <dbReference type="EMBL" id="MDO3382368.1"/>
    </source>
</evidence>
<gene>
    <name evidence="8" type="ORF">QWI16_09285</name>
</gene>
<keyword evidence="4" id="KW-0804">Transcription</keyword>
<dbReference type="InterPro" id="IPR013325">
    <property type="entry name" value="RNA_pol_sigma_r2"/>
</dbReference>
<evidence type="ECO:0000256" key="3">
    <source>
        <dbReference type="ARBA" id="ARBA00023082"/>
    </source>
</evidence>
<dbReference type="InterPro" id="IPR036388">
    <property type="entry name" value="WH-like_DNA-bd_sf"/>
</dbReference>
<evidence type="ECO:0000313" key="9">
    <source>
        <dbReference type="Proteomes" id="UP001168380"/>
    </source>
</evidence>
<dbReference type="InterPro" id="IPR013249">
    <property type="entry name" value="RNA_pol_sigma70_r4_t2"/>
</dbReference>
<dbReference type="Proteomes" id="UP001168380">
    <property type="component" value="Unassembled WGS sequence"/>
</dbReference>
<keyword evidence="9" id="KW-1185">Reference proteome</keyword>
<dbReference type="RefSeq" id="WP_302712587.1">
    <property type="nucleotide sequence ID" value="NZ_JAULRT010000052.1"/>
</dbReference>
<comment type="caution">
    <text evidence="8">The sequence shown here is derived from an EMBL/GenBank/DDBJ whole genome shotgun (WGS) entry which is preliminary data.</text>
</comment>
<dbReference type="InterPro" id="IPR014284">
    <property type="entry name" value="RNA_pol_sigma-70_dom"/>
</dbReference>
<accession>A0ABT8TEA2</accession>
<feature type="domain" description="RNA polymerase sigma factor 70 region 4 type 2" evidence="7">
    <location>
        <begin position="125"/>
        <end position="172"/>
    </location>
</feature>
<dbReference type="SUPFAM" id="SSF88946">
    <property type="entry name" value="Sigma2 domain of RNA polymerase sigma factors"/>
    <property type="match status" value="1"/>
</dbReference>
<dbReference type="CDD" id="cd06171">
    <property type="entry name" value="Sigma70_r4"/>
    <property type="match status" value="1"/>
</dbReference>
<dbReference type="InterPro" id="IPR013324">
    <property type="entry name" value="RNA_pol_sigma_r3/r4-like"/>
</dbReference>
<dbReference type="PANTHER" id="PTHR43133:SF63">
    <property type="entry name" value="RNA POLYMERASE SIGMA FACTOR FECI-RELATED"/>
    <property type="match status" value="1"/>
</dbReference>
<dbReference type="InterPro" id="IPR039425">
    <property type="entry name" value="RNA_pol_sigma-70-like"/>
</dbReference>
<evidence type="ECO:0000256" key="2">
    <source>
        <dbReference type="ARBA" id="ARBA00023015"/>
    </source>
</evidence>
<dbReference type="Gene3D" id="1.10.1740.10">
    <property type="match status" value="1"/>
</dbReference>
<evidence type="ECO:0000256" key="5">
    <source>
        <dbReference type="SAM" id="MobiDB-lite"/>
    </source>
</evidence>
<dbReference type="EMBL" id="JAULRT010000052">
    <property type="protein sequence ID" value="MDO3382368.1"/>
    <property type="molecule type" value="Genomic_DNA"/>
</dbReference>
<evidence type="ECO:0000256" key="4">
    <source>
        <dbReference type="ARBA" id="ARBA00023163"/>
    </source>
</evidence>
<comment type="similarity">
    <text evidence="1">Belongs to the sigma-70 factor family. ECF subfamily.</text>
</comment>
<feature type="domain" description="RNA polymerase sigma-70 region 2" evidence="6">
    <location>
        <begin position="26"/>
        <end position="83"/>
    </location>
</feature>
<dbReference type="NCBIfam" id="TIGR02937">
    <property type="entry name" value="sigma70-ECF"/>
    <property type="match status" value="1"/>
</dbReference>
<keyword evidence="3" id="KW-0731">Sigma factor</keyword>
<feature type="region of interest" description="Disordered" evidence="5">
    <location>
        <begin position="181"/>
        <end position="204"/>
    </location>
</feature>
<evidence type="ECO:0000256" key="1">
    <source>
        <dbReference type="ARBA" id="ARBA00010641"/>
    </source>
</evidence>
<protein>
    <submittedName>
        <fullName evidence="8">Sigma-70 family RNA polymerase sigma factor</fullName>
    </submittedName>
</protein>
<evidence type="ECO:0000259" key="7">
    <source>
        <dbReference type="Pfam" id="PF08281"/>
    </source>
</evidence>
<organism evidence="8 9">
    <name type="scientific">Gilvimarinus algae</name>
    <dbReference type="NCBI Taxonomy" id="3058037"/>
    <lineage>
        <taxon>Bacteria</taxon>
        <taxon>Pseudomonadati</taxon>
        <taxon>Pseudomonadota</taxon>
        <taxon>Gammaproteobacteria</taxon>
        <taxon>Cellvibrionales</taxon>
        <taxon>Cellvibrionaceae</taxon>
        <taxon>Gilvimarinus</taxon>
    </lineage>
</organism>
<keyword evidence="2" id="KW-0805">Transcription regulation</keyword>
<dbReference type="Gene3D" id="1.10.10.10">
    <property type="entry name" value="Winged helix-like DNA-binding domain superfamily/Winged helix DNA-binding domain"/>
    <property type="match status" value="1"/>
</dbReference>
<name>A0ABT8TEA2_9GAMM</name>
<sequence>MSYLEREESALQARETQDGLGVTFLSNVKAIRQYAASFFKERQDIDDLVQDVYLRVAERGGLADVRSPKAFLCKVARNIALNEQNRSEVRLSEPLEDSVIERDAPATLSLDEQAEQRQRFGHLCDAINELPTQCRRVFVMKKIDGLSNQEIAQALNISVSTVDKHLAKGMIECKEALKRLGHLEPPQKRRSHPALKPLGHTANH</sequence>
<dbReference type="Pfam" id="PF04542">
    <property type="entry name" value="Sigma70_r2"/>
    <property type="match status" value="1"/>
</dbReference>
<dbReference type="PANTHER" id="PTHR43133">
    <property type="entry name" value="RNA POLYMERASE ECF-TYPE SIGMA FACTO"/>
    <property type="match status" value="1"/>
</dbReference>
<evidence type="ECO:0000259" key="6">
    <source>
        <dbReference type="Pfam" id="PF04542"/>
    </source>
</evidence>
<dbReference type="SUPFAM" id="SSF88659">
    <property type="entry name" value="Sigma3 and sigma4 domains of RNA polymerase sigma factors"/>
    <property type="match status" value="1"/>
</dbReference>
<proteinExistence type="inferred from homology"/>
<dbReference type="Pfam" id="PF08281">
    <property type="entry name" value="Sigma70_r4_2"/>
    <property type="match status" value="1"/>
</dbReference>